<gene>
    <name evidence="2" type="ORF">DERYTH_LOCUS5228</name>
</gene>
<proteinExistence type="predicted"/>
<accession>A0A9N9FQX4</accession>
<evidence type="ECO:0000313" key="3">
    <source>
        <dbReference type="Proteomes" id="UP000789405"/>
    </source>
</evidence>
<protein>
    <submittedName>
        <fullName evidence="2">15702_t:CDS:1</fullName>
    </submittedName>
</protein>
<sequence>MIVLGITPEIRIQIKEQQLGKRIKAYWKALTSELEELDSDNENELEELDFDNENDISRNSSNELENCSDYIINFSKSSRYHYFDK</sequence>
<name>A0A9N9FQX4_9GLOM</name>
<reference evidence="2" key="1">
    <citation type="submission" date="2021-06" db="EMBL/GenBank/DDBJ databases">
        <authorList>
            <person name="Kallberg Y."/>
            <person name="Tangrot J."/>
            <person name="Rosling A."/>
        </authorList>
    </citation>
    <scope>NUCLEOTIDE SEQUENCE</scope>
    <source>
        <strain evidence="2">MA453B</strain>
    </source>
</reference>
<dbReference type="Proteomes" id="UP000789405">
    <property type="component" value="Unassembled WGS sequence"/>
</dbReference>
<feature type="compositionally biased region" description="Acidic residues" evidence="1">
    <location>
        <begin position="41"/>
        <end position="54"/>
    </location>
</feature>
<feature type="region of interest" description="Disordered" evidence="1">
    <location>
        <begin position="41"/>
        <end position="61"/>
    </location>
</feature>
<dbReference type="AlphaFoldDB" id="A0A9N9FQX4"/>
<evidence type="ECO:0000313" key="2">
    <source>
        <dbReference type="EMBL" id="CAG8550153.1"/>
    </source>
</evidence>
<evidence type="ECO:0000256" key="1">
    <source>
        <dbReference type="SAM" id="MobiDB-lite"/>
    </source>
</evidence>
<organism evidence="2 3">
    <name type="scientific">Dentiscutata erythropus</name>
    <dbReference type="NCBI Taxonomy" id="1348616"/>
    <lineage>
        <taxon>Eukaryota</taxon>
        <taxon>Fungi</taxon>
        <taxon>Fungi incertae sedis</taxon>
        <taxon>Mucoromycota</taxon>
        <taxon>Glomeromycotina</taxon>
        <taxon>Glomeromycetes</taxon>
        <taxon>Diversisporales</taxon>
        <taxon>Gigasporaceae</taxon>
        <taxon>Dentiscutata</taxon>
    </lineage>
</organism>
<dbReference type="EMBL" id="CAJVPY010002143">
    <property type="protein sequence ID" value="CAG8550153.1"/>
    <property type="molecule type" value="Genomic_DNA"/>
</dbReference>
<comment type="caution">
    <text evidence="2">The sequence shown here is derived from an EMBL/GenBank/DDBJ whole genome shotgun (WGS) entry which is preliminary data.</text>
</comment>
<keyword evidence="3" id="KW-1185">Reference proteome</keyword>